<reference evidence="2" key="1">
    <citation type="submission" date="2021-06" db="EMBL/GenBank/DDBJ databases">
        <authorList>
            <person name="Kallberg Y."/>
            <person name="Tangrot J."/>
            <person name="Rosling A."/>
        </authorList>
    </citation>
    <scope>NUCLEOTIDE SEQUENCE</scope>
    <source>
        <strain evidence="2">CL551</strain>
    </source>
</reference>
<evidence type="ECO:0000256" key="1">
    <source>
        <dbReference type="SAM" id="MobiDB-lite"/>
    </source>
</evidence>
<organism evidence="2 3">
    <name type="scientific">Acaulospora morrowiae</name>
    <dbReference type="NCBI Taxonomy" id="94023"/>
    <lineage>
        <taxon>Eukaryota</taxon>
        <taxon>Fungi</taxon>
        <taxon>Fungi incertae sedis</taxon>
        <taxon>Mucoromycota</taxon>
        <taxon>Glomeromycotina</taxon>
        <taxon>Glomeromycetes</taxon>
        <taxon>Diversisporales</taxon>
        <taxon>Acaulosporaceae</taxon>
        <taxon>Acaulospora</taxon>
    </lineage>
</organism>
<comment type="caution">
    <text evidence="2">The sequence shown here is derived from an EMBL/GenBank/DDBJ whole genome shotgun (WGS) entry which is preliminary data.</text>
</comment>
<evidence type="ECO:0000313" key="3">
    <source>
        <dbReference type="Proteomes" id="UP000789342"/>
    </source>
</evidence>
<proteinExistence type="predicted"/>
<dbReference type="AlphaFoldDB" id="A0A9N9EY77"/>
<feature type="compositionally biased region" description="Basic residues" evidence="1">
    <location>
        <begin position="216"/>
        <end position="232"/>
    </location>
</feature>
<name>A0A9N9EY77_9GLOM</name>
<sequence>MSKKYADYFRKTQPENYSFLGFYRYRYQQSDFTFSYQKESRKLSSDLEELMSEDSEVVNSYAHLLLKDHKVVYHRFFLVHTTTVNICAHSLYGLRSANQREKYPDVQMFWNNIESSVANSSLKLDKVKMARTVMNGTKRLIKTALNEIDSTLKTNVSNNGLNGRKRSAEEASLVTTPPNLRDRFPLPYKSGDYSSDDYNEESSESYPDVAKDVKTKSRKRRSKKDTRSKISTKGKSSDQSIVVDVGRSTCISSMNVQQVSAIDAINDAEQTTCDESELVIEENTTEKTEKSKTILSWKHVVDKIKIYDKSDNDWLVDGYNISKDFREFQIDTVERLKNKPTLSYATNVDEILCLSFIFYVKEEMPKYINCTSQVWNDALHRHLTPVTLPISVQLMILEYSTLLKDRKALREKWCQNWVECDASMTEKEVDIFECVQLVTRNFFLNISSLNSTGNNVMDEDTFVHRHCHLLLEEIFNMANYKLFWVNEESSSSKERRKSDEIKPPCAANNVINHALVKLGEFMKGSLDSLHKRFGYSQCSETFEIFIK</sequence>
<feature type="compositionally biased region" description="Acidic residues" evidence="1">
    <location>
        <begin position="194"/>
        <end position="203"/>
    </location>
</feature>
<protein>
    <submittedName>
        <fullName evidence="2">3920_t:CDS:1</fullName>
    </submittedName>
</protein>
<evidence type="ECO:0000313" key="2">
    <source>
        <dbReference type="EMBL" id="CAG8695846.1"/>
    </source>
</evidence>
<dbReference type="Proteomes" id="UP000789342">
    <property type="component" value="Unassembled WGS sequence"/>
</dbReference>
<feature type="region of interest" description="Disordered" evidence="1">
    <location>
        <begin position="155"/>
        <end position="238"/>
    </location>
</feature>
<feature type="non-terminal residue" evidence="2">
    <location>
        <position position="1"/>
    </location>
</feature>
<keyword evidence="3" id="KW-1185">Reference proteome</keyword>
<accession>A0A9N9EY77</accession>
<dbReference type="OrthoDB" id="2398834at2759"/>
<dbReference type="EMBL" id="CAJVPV010016059">
    <property type="protein sequence ID" value="CAG8695846.1"/>
    <property type="molecule type" value="Genomic_DNA"/>
</dbReference>
<gene>
    <name evidence="2" type="ORF">AMORRO_LOCUS11845</name>
</gene>